<evidence type="ECO:0000313" key="3">
    <source>
        <dbReference type="Proteomes" id="UP000030853"/>
    </source>
</evidence>
<dbReference type="InterPro" id="IPR014956">
    <property type="entry name" value="ParBc_2"/>
</dbReference>
<comment type="caution">
    <text evidence="2">The sequence shown here is derived from an EMBL/GenBank/DDBJ whole genome shotgun (WGS) entry which is preliminary data.</text>
</comment>
<dbReference type="AlphaFoldDB" id="A0A0B1RCV1"/>
<evidence type="ECO:0000313" key="2">
    <source>
        <dbReference type="EMBL" id="KHJ69017.1"/>
    </source>
</evidence>
<sequence>MRTPWSLLALLWSAGQATAALPADIKAGDIVQVQLSQLHPTQAAIGYRQLDYKLHRYQADPKKLFDDFCESMGQKGVDKFSSKSRISDLDSFTCKASVGSHPGPMKTAVIAPDNALYLTDGHHTFSNFADIGGLKTHVQVRITNDFRNLTSMKAFWQQMEAAHLVWLDTPKGKITPDDLPKELGRKHMQDDEYRSLVYFVRDIGFEKEENPPPFLEFYWGQWLETQLPLTSFDLHDRKGYGAAITAIAEKITDVPKDTVIAQSDAGPLTAEKLGAMKKVNEKKLDKLISAEGKLGWAFKQ</sequence>
<dbReference type="Gene3D" id="3.90.1530.10">
    <property type="entry name" value="Conserved hypothetical protein from pyrococcus furiosus pfu- 392566-001, ParB domain"/>
    <property type="match status" value="1"/>
</dbReference>
<feature type="signal peptide" evidence="1">
    <location>
        <begin position="1"/>
        <end position="19"/>
    </location>
</feature>
<gene>
    <name evidence="2" type="ORF">QU24_05685</name>
</gene>
<dbReference type="EMBL" id="JTJJ01000025">
    <property type="protein sequence ID" value="KHJ69017.1"/>
    <property type="molecule type" value="Genomic_DNA"/>
</dbReference>
<keyword evidence="1" id="KW-0732">Signal</keyword>
<dbReference type="Pfam" id="PF08857">
    <property type="entry name" value="ParBc_2"/>
    <property type="match status" value="1"/>
</dbReference>
<protein>
    <recommendedName>
        <fullName evidence="4">Chromosome partitioning protein ParB</fullName>
    </recommendedName>
</protein>
<evidence type="ECO:0000256" key="1">
    <source>
        <dbReference type="SAM" id="SignalP"/>
    </source>
</evidence>
<feature type="chain" id="PRO_5002080836" description="Chromosome partitioning protein ParB" evidence="1">
    <location>
        <begin position="20"/>
        <end position="300"/>
    </location>
</feature>
<dbReference type="SUPFAM" id="SSF110849">
    <property type="entry name" value="ParB/Sulfiredoxin"/>
    <property type="match status" value="1"/>
</dbReference>
<dbReference type="CDD" id="cd16390">
    <property type="entry name" value="ParB_N_Srx_like"/>
    <property type="match status" value="1"/>
</dbReference>
<dbReference type="InterPro" id="IPR036086">
    <property type="entry name" value="ParB/Sulfiredoxin_sf"/>
</dbReference>
<accession>A0A0B1RCV1</accession>
<evidence type="ECO:0008006" key="4">
    <source>
        <dbReference type="Google" id="ProtNLM"/>
    </source>
</evidence>
<dbReference type="Proteomes" id="UP000030853">
    <property type="component" value="Unassembled WGS sequence"/>
</dbReference>
<dbReference type="Gene3D" id="1.10.8.10">
    <property type="entry name" value="DNA helicase RuvA subunit, C-terminal domain"/>
    <property type="match status" value="1"/>
</dbReference>
<dbReference type="RefSeq" id="WP_039329072.1">
    <property type="nucleotide sequence ID" value="NZ_JTJJ01000025.1"/>
</dbReference>
<reference evidence="2 3" key="1">
    <citation type="submission" date="2014-11" db="EMBL/GenBank/DDBJ databases">
        <title>Genome sequencing of Pantoea rodasii ND03.</title>
        <authorList>
            <person name="Muhamad Yunos N.Y."/>
            <person name="Chan K.-G."/>
        </authorList>
    </citation>
    <scope>NUCLEOTIDE SEQUENCE [LARGE SCALE GENOMIC DNA]</scope>
    <source>
        <strain evidence="2 3">ND03</strain>
    </source>
</reference>
<proteinExistence type="predicted"/>
<organism evidence="2 3">
    <name type="scientific">Pantoea rodasii</name>
    <dbReference type="NCBI Taxonomy" id="1076549"/>
    <lineage>
        <taxon>Bacteria</taxon>
        <taxon>Pseudomonadati</taxon>
        <taxon>Pseudomonadota</taxon>
        <taxon>Gammaproteobacteria</taxon>
        <taxon>Enterobacterales</taxon>
        <taxon>Erwiniaceae</taxon>
        <taxon>Pantoea</taxon>
    </lineage>
</organism>
<name>A0A0B1RCV1_9GAMM</name>